<sequence length="107" mass="11589">MCAALRGAAEKKRRTEARIGKLEAEPDRRRHRSRRASSPGREEAEEGEEEEEPSREGEEEGQDTLLEGAPPPRPALLTGREAARAPCAASRGPGHPTPRRGGGRLCA</sequence>
<protein>
    <submittedName>
        <fullName evidence="2">Uncharacterized protein</fullName>
    </submittedName>
</protein>
<keyword evidence="3" id="KW-1185">Reference proteome</keyword>
<feature type="compositionally biased region" description="Basic residues" evidence="1">
    <location>
        <begin position="97"/>
        <end position="107"/>
    </location>
</feature>
<gene>
    <name evidence="2" type="ORF">PCOR1329_LOCUS35080</name>
</gene>
<accession>A0ABN9T355</accession>
<evidence type="ECO:0000256" key="1">
    <source>
        <dbReference type="SAM" id="MobiDB-lite"/>
    </source>
</evidence>
<feature type="region of interest" description="Disordered" evidence="1">
    <location>
        <begin position="1"/>
        <end position="107"/>
    </location>
</feature>
<proteinExistence type="predicted"/>
<organism evidence="2 3">
    <name type="scientific">Prorocentrum cordatum</name>
    <dbReference type="NCBI Taxonomy" id="2364126"/>
    <lineage>
        <taxon>Eukaryota</taxon>
        <taxon>Sar</taxon>
        <taxon>Alveolata</taxon>
        <taxon>Dinophyceae</taxon>
        <taxon>Prorocentrales</taxon>
        <taxon>Prorocentraceae</taxon>
        <taxon>Prorocentrum</taxon>
    </lineage>
</organism>
<dbReference type="EMBL" id="CAUYUJ010014290">
    <property type="protein sequence ID" value="CAK0839402.1"/>
    <property type="molecule type" value="Genomic_DNA"/>
</dbReference>
<evidence type="ECO:0000313" key="3">
    <source>
        <dbReference type="Proteomes" id="UP001189429"/>
    </source>
</evidence>
<reference evidence="2" key="1">
    <citation type="submission" date="2023-10" db="EMBL/GenBank/DDBJ databases">
        <authorList>
            <person name="Chen Y."/>
            <person name="Shah S."/>
            <person name="Dougan E. K."/>
            <person name="Thang M."/>
            <person name="Chan C."/>
        </authorList>
    </citation>
    <scope>NUCLEOTIDE SEQUENCE [LARGE SCALE GENOMIC DNA]</scope>
</reference>
<name>A0ABN9T355_9DINO</name>
<feature type="non-terminal residue" evidence="2">
    <location>
        <position position="107"/>
    </location>
</feature>
<dbReference type="Proteomes" id="UP001189429">
    <property type="component" value="Unassembled WGS sequence"/>
</dbReference>
<evidence type="ECO:0000313" key="2">
    <source>
        <dbReference type="EMBL" id="CAK0839402.1"/>
    </source>
</evidence>
<comment type="caution">
    <text evidence="2">The sequence shown here is derived from an EMBL/GenBank/DDBJ whole genome shotgun (WGS) entry which is preliminary data.</text>
</comment>
<feature type="compositionally biased region" description="Acidic residues" evidence="1">
    <location>
        <begin position="43"/>
        <end position="62"/>
    </location>
</feature>
<feature type="compositionally biased region" description="Basic and acidic residues" evidence="1">
    <location>
        <begin position="16"/>
        <end position="28"/>
    </location>
</feature>